<proteinExistence type="predicted"/>
<evidence type="ECO:0000313" key="5">
    <source>
        <dbReference type="EMBL" id="MDI6451066.1"/>
    </source>
</evidence>
<dbReference type="Pfam" id="PF00128">
    <property type="entry name" value="Alpha-amylase"/>
    <property type="match status" value="2"/>
</dbReference>
<dbReference type="Proteomes" id="UP001431776">
    <property type="component" value="Unassembled WGS sequence"/>
</dbReference>
<dbReference type="InterPro" id="IPR006047">
    <property type="entry name" value="GH13_cat_dom"/>
</dbReference>
<gene>
    <name evidence="5" type="ORF">QJ522_18540</name>
</gene>
<feature type="signal peptide" evidence="3">
    <location>
        <begin position="1"/>
        <end position="27"/>
    </location>
</feature>
<dbReference type="EMBL" id="JASCXX010000028">
    <property type="protein sequence ID" value="MDI6451066.1"/>
    <property type="molecule type" value="Genomic_DNA"/>
</dbReference>
<organism evidence="5 6">
    <name type="scientific">Anaerobaca lacustris</name>
    <dbReference type="NCBI Taxonomy" id="3044600"/>
    <lineage>
        <taxon>Bacteria</taxon>
        <taxon>Pseudomonadati</taxon>
        <taxon>Planctomycetota</taxon>
        <taxon>Phycisphaerae</taxon>
        <taxon>Sedimentisphaerales</taxon>
        <taxon>Anaerobacaceae</taxon>
        <taxon>Anaerobaca</taxon>
    </lineage>
</organism>
<evidence type="ECO:0000256" key="3">
    <source>
        <dbReference type="SAM" id="SignalP"/>
    </source>
</evidence>
<dbReference type="InterPro" id="IPR017853">
    <property type="entry name" value="GH"/>
</dbReference>
<dbReference type="GO" id="GO:0016798">
    <property type="term" value="F:hydrolase activity, acting on glycosyl bonds"/>
    <property type="evidence" value="ECO:0007669"/>
    <property type="project" value="UniProtKB-KW"/>
</dbReference>
<keyword evidence="1 5" id="KW-0378">Hydrolase</keyword>
<accession>A0AAW6U682</accession>
<dbReference type="PANTHER" id="PTHR10357">
    <property type="entry name" value="ALPHA-AMYLASE FAMILY MEMBER"/>
    <property type="match status" value="1"/>
</dbReference>
<dbReference type="CDD" id="cd11338">
    <property type="entry name" value="AmyAc_CMD"/>
    <property type="match status" value="1"/>
</dbReference>
<dbReference type="RefSeq" id="WP_349246475.1">
    <property type="nucleotide sequence ID" value="NZ_JASCXX010000028.1"/>
</dbReference>
<evidence type="ECO:0000256" key="2">
    <source>
        <dbReference type="ARBA" id="ARBA00023295"/>
    </source>
</evidence>
<dbReference type="GO" id="GO:0005975">
    <property type="term" value="P:carbohydrate metabolic process"/>
    <property type="evidence" value="ECO:0007669"/>
    <property type="project" value="InterPro"/>
</dbReference>
<dbReference type="Gene3D" id="3.90.400.10">
    <property type="entry name" value="Oligo-1,6-glucosidase, Domain 2"/>
    <property type="match status" value="1"/>
</dbReference>
<reference evidence="5" key="1">
    <citation type="submission" date="2023-05" db="EMBL/GenBank/DDBJ databases">
        <title>Anaerotaeda fermentans gen. nov., sp. nov., a novel anaerobic planctomycete of the new family within the order Sedimentisphaerales isolated from Taman Peninsula, Russia.</title>
        <authorList>
            <person name="Khomyakova M.A."/>
            <person name="Merkel A.Y."/>
            <person name="Slobodkin A.I."/>
        </authorList>
    </citation>
    <scope>NUCLEOTIDE SEQUENCE</scope>
    <source>
        <strain evidence="5">M17dextr</strain>
    </source>
</reference>
<dbReference type="PANTHER" id="PTHR10357:SF210">
    <property type="entry name" value="MALTODEXTRIN GLUCOSIDASE"/>
    <property type="match status" value="1"/>
</dbReference>
<dbReference type="InterPro" id="IPR013780">
    <property type="entry name" value="Glyco_hydro_b"/>
</dbReference>
<dbReference type="Gene3D" id="2.60.40.1180">
    <property type="entry name" value="Golgi alpha-mannosidase II"/>
    <property type="match status" value="1"/>
</dbReference>
<protein>
    <submittedName>
        <fullName evidence="5">Glycoside hydrolase family 13 protein</fullName>
    </submittedName>
</protein>
<feature type="domain" description="Glycosyl hydrolase family 13 catalytic" evidence="4">
    <location>
        <begin position="37"/>
        <end position="518"/>
    </location>
</feature>
<dbReference type="Gene3D" id="3.20.20.80">
    <property type="entry name" value="Glycosidases"/>
    <property type="match status" value="2"/>
</dbReference>
<keyword evidence="6" id="KW-1185">Reference proteome</keyword>
<keyword evidence="2" id="KW-0326">Glycosidase</keyword>
<dbReference type="InterPro" id="IPR045857">
    <property type="entry name" value="O16G_dom_2"/>
</dbReference>
<comment type="caution">
    <text evidence="5">The sequence shown here is derived from an EMBL/GenBank/DDBJ whole genome shotgun (WGS) entry which is preliminary data.</text>
</comment>
<name>A0AAW6U682_9BACT</name>
<evidence type="ECO:0000259" key="4">
    <source>
        <dbReference type="SMART" id="SM00642"/>
    </source>
</evidence>
<sequence>MTSHTSDSRRFLLAVAVCFCAVSPTSANWYADALWYQVFPERFRNGDPTNDPTPASLEGTWPYFVPGGWRVVPWTSDWYVLQPWEQADGKGFYVHAQLRRYGGDLQGLLDKLDYLRDLGVNALYLNPVFESASLHKYGATMYHHVDKHFGPDPAGDLRLFATEDPADPATWQWSAADQLFLKVIAEVHRRDMRIIIDGVFNHVGIPFWAFQRARQEGPESPFAKWFHITRWDDPATEADEFDYRGWAGIKDLPEFRKDEQGPHPEVKAHFQAVLRRWMDPDGDGDPSDGIDGWRLDVAAEVPLAFWKEFRGWVKAINPQAYLTGEIWWDDYRQCTFKDASPWLDDAFDGVMNYRFGDAVYRFFNQTEPISATAFAGLLADLHRDYGYERCLDLQNLLGSHDTSRIGSAVVNPAYRQDHEANLQSNRHYEVRKPNATEKQRWKQMVAFQFLAPGAPYVYYGDEAGMWGADDPDCRKPMVWDDLSYEAERAHPWGRSRPVDTVRPDTDMLDFYRTLATWRRQYHALRRGTFRILLADDRHRLIAFERTFERMQVVAVFNATDRPCEVSWIQLGLRQSDSWRFIAGRDHPREMIPVEARGFVLLVRE</sequence>
<feature type="chain" id="PRO_5043711908" evidence="3">
    <location>
        <begin position="28"/>
        <end position="604"/>
    </location>
</feature>
<dbReference type="SUPFAM" id="SSF51445">
    <property type="entry name" value="(Trans)glycosidases"/>
    <property type="match status" value="1"/>
</dbReference>
<evidence type="ECO:0000313" key="6">
    <source>
        <dbReference type="Proteomes" id="UP001431776"/>
    </source>
</evidence>
<dbReference type="AlphaFoldDB" id="A0AAW6U682"/>
<keyword evidence="3" id="KW-0732">Signal</keyword>
<dbReference type="SMART" id="SM00642">
    <property type="entry name" value="Aamy"/>
    <property type="match status" value="1"/>
</dbReference>
<evidence type="ECO:0000256" key="1">
    <source>
        <dbReference type="ARBA" id="ARBA00022801"/>
    </source>
</evidence>